<dbReference type="PANTHER" id="PTHR24412:SF489">
    <property type="entry name" value="RING FINGER DOMAIN AND KELCH REPEAT-CONTAINING PROTEIN DDB_G0271372"/>
    <property type="match status" value="1"/>
</dbReference>
<dbReference type="InterPro" id="IPR011333">
    <property type="entry name" value="SKP1/BTB/POZ_sf"/>
</dbReference>
<evidence type="ECO:0000259" key="3">
    <source>
        <dbReference type="PROSITE" id="PS50097"/>
    </source>
</evidence>
<name>A0A5K3FEI6_MESCO</name>
<evidence type="ECO:0000313" key="4">
    <source>
        <dbReference type="WBParaSite" id="MCU_007706-RC"/>
    </source>
</evidence>
<feature type="domain" description="BTB" evidence="3">
    <location>
        <begin position="12"/>
        <end position="76"/>
    </location>
</feature>
<dbReference type="InterPro" id="IPR006652">
    <property type="entry name" value="Kelch_1"/>
</dbReference>
<keyword evidence="2" id="KW-0677">Repeat</keyword>
<dbReference type="Gene3D" id="2.120.10.80">
    <property type="entry name" value="Kelch-type beta propeller"/>
    <property type="match status" value="2"/>
</dbReference>
<dbReference type="Pfam" id="PF24681">
    <property type="entry name" value="Kelch_KLHDC2_KLHL20_DRC7"/>
    <property type="match status" value="1"/>
</dbReference>
<proteinExistence type="predicted"/>
<protein>
    <submittedName>
        <fullName evidence="4">BTB domain-containing protein</fullName>
    </submittedName>
</protein>
<dbReference type="SUPFAM" id="SSF54695">
    <property type="entry name" value="POZ domain"/>
    <property type="match status" value="1"/>
</dbReference>
<dbReference type="PROSITE" id="PS50097">
    <property type="entry name" value="BTB"/>
    <property type="match status" value="1"/>
</dbReference>
<dbReference type="Pfam" id="PF00651">
    <property type="entry name" value="BTB"/>
    <property type="match status" value="1"/>
</dbReference>
<dbReference type="InterPro" id="IPR000210">
    <property type="entry name" value="BTB/POZ_dom"/>
</dbReference>
<evidence type="ECO:0000256" key="1">
    <source>
        <dbReference type="ARBA" id="ARBA00022441"/>
    </source>
</evidence>
<dbReference type="SMART" id="SM00225">
    <property type="entry name" value="BTB"/>
    <property type="match status" value="1"/>
</dbReference>
<sequence length="561" mass="61725">PFERLRRLGKLCDVRILTKEGHEVVAHRLLLATRFPHIEEAVMNCTGGTLKWQRYGRDIVEAVVKYAYTGSIDISLDNALRLYLVATNLGCVTLATWCIEYLESRISRDNVGCIWSVGDATKNKDMMKLCVPVIAAHFDSIDSIQPNFYASTDLANLATLLTDSRLGGVMEDSKLLAVATWFEARRTAPEEVEEEGKKGGKTFVDVFIDLVAAIDLGKITSDQFVDICTSKCWMHVPEECRDLVVNSWKEARAGELSKDCLTAFRREDNNLSFSTFEWMTGVTRIDASPRCVVPSRFGCAVVALNDSIYLIGGVDEMGPPTNKVDRVNPSDGRVSSVAPMVQARWDCTAVANGQQIFVFGGIECENAILSSCEKFDPATNRWTPLPDMPTARDASGAVYVPDIGFVVVGGYSDDGEYVNTAELLTVTSEVDGHVNSSWRQLPPMLEGREGPAVAYFRGHVIVAESNPVKNISVESLRLSRADNDPGQWTRLSGLGKGNGWPTSLVVYNDSLLLSGGTGKVHEFVAALDSNNLTLDKFTWKPVFTVQNMSEGKLMVLRKPRA</sequence>
<organism evidence="4">
    <name type="scientific">Mesocestoides corti</name>
    <name type="common">Flatworm</name>
    <dbReference type="NCBI Taxonomy" id="53468"/>
    <lineage>
        <taxon>Eukaryota</taxon>
        <taxon>Metazoa</taxon>
        <taxon>Spiralia</taxon>
        <taxon>Lophotrochozoa</taxon>
        <taxon>Platyhelminthes</taxon>
        <taxon>Cestoda</taxon>
        <taxon>Eucestoda</taxon>
        <taxon>Cyclophyllidea</taxon>
        <taxon>Mesocestoididae</taxon>
        <taxon>Mesocestoides</taxon>
    </lineage>
</organism>
<dbReference type="SUPFAM" id="SSF117281">
    <property type="entry name" value="Kelch motif"/>
    <property type="match status" value="1"/>
</dbReference>
<dbReference type="Gene3D" id="3.30.710.10">
    <property type="entry name" value="Potassium Channel Kv1.1, Chain A"/>
    <property type="match status" value="1"/>
</dbReference>
<keyword evidence="1" id="KW-0880">Kelch repeat</keyword>
<dbReference type="WBParaSite" id="MCU_007706-RC">
    <property type="protein sequence ID" value="MCU_007706-RC"/>
    <property type="gene ID" value="MCU_007706"/>
</dbReference>
<accession>A0A5K3FEI6</accession>
<reference evidence="4" key="1">
    <citation type="submission" date="2019-11" db="UniProtKB">
        <authorList>
            <consortium name="WormBaseParasite"/>
        </authorList>
    </citation>
    <scope>IDENTIFICATION</scope>
</reference>
<dbReference type="SMART" id="SM00612">
    <property type="entry name" value="Kelch"/>
    <property type="match status" value="3"/>
</dbReference>
<evidence type="ECO:0000256" key="2">
    <source>
        <dbReference type="ARBA" id="ARBA00022737"/>
    </source>
</evidence>
<dbReference type="PANTHER" id="PTHR24412">
    <property type="entry name" value="KELCH PROTEIN"/>
    <property type="match status" value="1"/>
</dbReference>
<dbReference type="AlphaFoldDB" id="A0A5K3FEI6"/>
<dbReference type="InterPro" id="IPR015915">
    <property type="entry name" value="Kelch-typ_b-propeller"/>
</dbReference>